<organism evidence="4 5">
    <name type="scientific">Sphaerotilus uruguayifluvii</name>
    <dbReference type="NCBI Taxonomy" id="2735897"/>
    <lineage>
        <taxon>Bacteria</taxon>
        <taxon>Pseudomonadati</taxon>
        <taxon>Pseudomonadota</taxon>
        <taxon>Betaproteobacteria</taxon>
        <taxon>Burkholderiales</taxon>
        <taxon>Sphaerotilaceae</taxon>
        <taxon>Sphaerotilus</taxon>
    </lineage>
</organism>
<evidence type="ECO:0000256" key="1">
    <source>
        <dbReference type="ARBA" id="ARBA00022679"/>
    </source>
</evidence>
<dbReference type="EMBL" id="JABSNM010000011">
    <property type="protein sequence ID" value="NRT56866.1"/>
    <property type="molecule type" value="Genomic_DNA"/>
</dbReference>
<dbReference type="CDD" id="cd03809">
    <property type="entry name" value="GT4_MtfB-like"/>
    <property type="match status" value="1"/>
</dbReference>
<evidence type="ECO:0000313" key="4">
    <source>
        <dbReference type="EMBL" id="NRT56866.1"/>
    </source>
</evidence>
<dbReference type="Pfam" id="PF00534">
    <property type="entry name" value="Glycos_transf_1"/>
    <property type="match status" value="1"/>
</dbReference>
<name>A0ABX2G3I3_9BURK</name>
<feature type="domain" description="Glycosyl transferase family 1" evidence="2">
    <location>
        <begin position="156"/>
        <end position="305"/>
    </location>
</feature>
<dbReference type="SUPFAM" id="SSF53756">
    <property type="entry name" value="UDP-Glycosyltransferase/glycogen phosphorylase"/>
    <property type="match status" value="1"/>
</dbReference>
<evidence type="ECO:0000259" key="2">
    <source>
        <dbReference type="Pfam" id="PF00534"/>
    </source>
</evidence>
<dbReference type="Gene3D" id="3.40.50.2000">
    <property type="entry name" value="Glycogen Phosphorylase B"/>
    <property type="match status" value="2"/>
</dbReference>
<evidence type="ECO:0000259" key="3">
    <source>
        <dbReference type="Pfam" id="PF13439"/>
    </source>
</evidence>
<keyword evidence="1" id="KW-0808">Transferase</keyword>
<dbReference type="PANTHER" id="PTHR46401:SF2">
    <property type="entry name" value="GLYCOSYLTRANSFERASE WBBK-RELATED"/>
    <property type="match status" value="1"/>
</dbReference>
<evidence type="ECO:0000313" key="5">
    <source>
        <dbReference type="Proteomes" id="UP001516061"/>
    </source>
</evidence>
<dbReference type="PANTHER" id="PTHR46401">
    <property type="entry name" value="GLYCOSYLTRANSFERASE WBBK-RELATED"/>
    <property type="match status" value="1"/>
</dbReference>
<dbReference type="Pfam" id="PF13439">
    <property type="entry name" value="Glyco_transf_4"/>
    <property type="match status" value="1"/>
</dbReference>
<keyword evidence="5" id="KW-1185">Reference proteome</keyword>
<accession>A0ABX2G3I3</accession>
<dbReference type="Proteomes" id="UP001516061">
    <property type="component" value="Unassembled WGS sequence"/>
</dbReference>
<dbReference type="InterPro" id="IPR001296">
    <property type="entry name" value="Glyco_trans_1"/>
</dbReference>
<gene>
    <name evidence="4" type="ORF">HNQ01_002615</name>
</gene>
<protein>
    <submittedName>
        <fullName evidence="4">Glycosyltransferase involved in cell wall biosynthesis</fullName>
    </submittedName>
</protein>
<proteinExistence type="predicted"/>
<comment type="caution">
    <text evidence="4">The sequence shown here is derived from an EMBL/GenBank/DDBJ whole genome shotgun (WGS) entry which is preliminary data.</text>
</comment>
<sequence length="339" mass="37274">MTCVYDTRWCGEHGIGRFAREIAAHIPHVALESPGLPMSATDPVRLSRSLASVREPGAWFLSPGYNAPLWAAMPYVLTVHDLNHIDRPENSSFLKRIYYQTVLRSLCARARAVLTVSEFSRQRIIDWFSLSPDKVFTVGNGVSSVFVPDGVRHLPGYRYVLCVSNRRGHKNELGALRAFATAGLPGDARLVFTGNPDPALMAHAQSLGAADRVVFSGRVNEQELAALYRGALMLLFPSFYEGFGLPIVEAFASGIPVISSCVTSMPEIAGQAALLVDPHAHEEIAGAIRQLHDDEPLRRQLIERGLDRVAAFSWAAVAARVRDAIRVVDVRPDQPLNWN</sequence>
<feature type="domain" description="Glycosyltransferase subfamily 4-like N-terminal" evidence="3">
    <location>
        <begin position="67"/>
        <end position="142"/>
    </location>
</feature>
<dbReference type="RefSeq" id="WP_173805884.1">
    <property type="nucleotide sequence ID" value="NZ_JABSNM010000011.1"/>
</dbReference>
<reference evidence="4 5" key="1">
    <citation type="submission" date="2020-05" db="EMBL/GenBank/DDBJ databases">
        <title>Genomic Encyclopedia of Type Strains, Phase IV (KMG-V): Genome sequencing to study the core and pangenomes of soil and plant-associated prokaryotes.</title>
        <authorList>
            <person name="Whitman W."/>
        </authorList>
    </citation>
    <scope>NUCLEOTIDE SEQUENCE [LARGE SCALE GENOMIC DNA]</scope>
    <source>
        <strain evidence="4 5">C29</strain>
    </source>
</reference>
<dbReference type="InterPro" id="IPR028098">
    <property type="entry name" value="Glyco_trans_4-like_N"/>
</dbReference>